<feature type="region of interest" description="Disordered" evidence="1">
    <location>
        <begin position="1"/>
        <end position="85"/>
    </location>
</feature>
<comment type="caution">
    <text evidence="2">The sequence shown here is derived from an EMBL/GenBank/DDBJ whole genome shotgun (WGS) entry which is preliminary data.</text>
</comment>
<evidence type="ECO:0000313" key="2">
    <source>
        <dbReference type="EMBL" id="GAA2934745.1"/>
    </source>
</evidence>
<dbReference type="EMBL" id="BAAAVA010000049">
    <property type="protein sequence ID" value="GAA2934745.1"/>
    <property type="molecule type" value="Genomic_DNA"/>
</dbReference>
<dbReference type="Proteomes" id="UP001501423">
    <property type="component" value="Unassembled WGS sequence"/>
</dbReference>
<organism evidence="2 3">
    <name type="scientific">Streptomyces erythrogriseus</name>
    <dbReference type="NCBI Taxonomy" id="284027"/>
    <lineage>
        <taxon>Bacteria</taxon>
        <taxon>Bacillati</taxon>
        <taxon>Actinomycetota</taxon>
        <taxon>Actinomycetes</taxon>
        <taxon>Kitasatosporales</taxon>
        <taxon>Streptomycetaceae</taxon>
        <taxon>Streptomyces</taxon>
        <taxon>Streptomyces griseoincarnatus group</taxon>
    </lineage>
</organism>
<protein>
    <submittedName>
        <fullName evidence="2">Uncharacterized protein</fullName>
    </submittedName>
</protein>
<reference evidence="2 3" key="1">
    <citation type="journal article" date="2019" name="Int. J. Syst. Evol. Microbiol.">
        <title>The Global Catalogue of Microorganisms (GCM) 10K type strain sequencing project: providing services to taxonomists for standard genome sequencing and annotation.</title>
        <authorList>
            <consortium name="The Broad Institute Genomics Platform"/>
            <consortium name="The Broad Institute Genome Sequencing Center for Infectious Disease"/>
            <person name="Wu L."/>
            <person name="Ma J."/>
        </authorList>
    </citation>
    <scope>NUCLEOTIDE SEQUENCE [LARGE SCALE GENOMIC DNA]</scope>
    <source>
        <strain evidence="2 3">JCM 9650</strain>
    </source>
</reference>
<keyword evidence="3" id="KW-1185">Reference proteome</keyword>
<sequence>MAEGESDEQVQRDGREAHASGEAAQQAQDEDDRAQFDEHGGGVVHGRRSSGSVTAASVPEKGSGEMRADGGAPGRARDPRVCGER</sequence>
<evidence type="ECO:0000313" key="3">
    <source>
        <dbReference type="Proteomes" id="UP001501423"/>
    </source>
</evidence>
<proteinExistence type="predicted"/>
<accession>A0ABN3X3N5</accession>
<name>A0ABN3X3N5_9ACTN</name>
<feature type="compositionally biased region" description="Basic and acidic residues" evidence="1">
    <location>
        <begin position="75"/>
        <end position="85"/>
    </location>
</feature>
<gene>
    <name evidence="2" type="ORF">GCM10010478_40040</name>
</gene>
<feature type="compositionally biased region" description="Basic and acidic residues" evidence="1">
    <location>
        <begin position="9"/>
        <end position="19"/>
    </location>
</feature>
<evidence type="ECO:0000256" key="1">
    <source>
        <dbReference type="SAM" id="MobiDB-lite"/>
    </source>
</evidence>